<evidence type="ECO:0000256" key="1">
    <source>
        <dbReference type="ARBA" id="ARBA00012959"/>
    </source>
</evidence>
<name>A0A835V909_VANPL</name>
<sequence length="1190" mass="131498">MRCCISHEFLDAAGKNPSRVAVVNAFGGLQRFYDSFTSVGELSPSSSSTSALVSAFDLNFDAARNSSSPPLFPGDECFTYENLLSAVDSLSRWIRFALDGGEDTHLVRPPGYVHILPEVETDLPSKNYMPHIVGVLIGPSVEYIVSVLSILRCGEAFLPLDPLWPEERIVSIVSSSKASLVIKLDSDNLMRSGGQHMDDCCTDWIIDRCGCSVFYFSMKEKFVKNTAQAANFIWPCEINRTRKFCYLMYTSGSTGAPKGICGKELGLVNRYYWMQNQYPISQEDVLLFKTSISFVDHIQEFLGAILAGALLIIPPYKELNSGNAIFFLKAYGISRLTAVPSLLRELLPHLDVSQSRQVLNSLKVLVLSGEVLSISLWRALHNYLPETTILNLYGSTEVSGDCTYFNCKNLPNLLEAEQLTSVPIGKHISNVQIDLVGEPNERDKGELCIRGMCLFAGYLGETSNEQPINDDGTPLHFKTGDVAIRLNSGDFVFLGRKDRVVKIRGQRVALEEVECVLREHPDISDAAVIFRHTNAGCSHLEAFFVVKTIYKGVEEPSNYVDRLKEEEVVASIRSWLVGKLPLAMLPTIYFRTEALPKTSSGKIDYEMLSGSTHVSKRRKREFERNISYDNRLQLIKKAFLAALPVKEILDDDDFFIMGGNSISAAHAAYYLGIDMRLLYIFPSPLKLLDALLDQKQDSLFSTSYNVSEKRSRANENLLSSFGTMRGLSINSSLGGILKKCNVENLDSNHPTGVPVNNEYLASLEKTVKVASSLNCTTDIPSIFRCNLPRLCSFSRSNQIFLESEIVTKSEHSDWPSFETSRHGRGHLKELWKVSLGSCVDASPLVIVKDGNVDVFIGSHSQIFLCIDAFSGFVRWQVVLEGRIECSAAITGDFSQVVVGCYIGKIYFLNYSTGSILWTFQTSGEVKMQPVVDRDRGLVWCGSHDHHLYALDYKKHCCTFNMLCGGSIYGSPAIDKGRNMLYVASTSGFVSGVSLEVMTFCIKWTIELDAPIFGSLCLDPFSGNVFCCSVDGNVIALNPTGHIVWKVSIGGPIFAGACISSCLPSQLLICSRTGGLYSIDMGNGGLLWEYKIGDPITASTFVDEQCCVSLNSLNQYHRMACVCTSSGKMHVLRINPNAKQDKARGLQADHLVEEFAVMDLPGDIFSSPVMICGCIFVGCRDDYVHCIAAVS</sequence>
<dbReference type="GO" id="GO:0016207">
    <property type="term" value="F:4-coumarate-CoA ligase activity"/>
    <property type="evidence" value="ECO:0007669"/>
    <property type="project" value="UniProtKB-EC"/>
</dbReference>
<dbReference type="EMBL" id="JADCNL010000002">
    <property type="protein sequence ID" value="KAG0491979.1"/>
    <property type="molecule type" value="Genomic_DNA"/>
</dbReference>
<dbReference type="PANTHER" id="PTHR44394">
    <property type="entry name" value="BETA-ALANINE-ACTIVATING ENZYME"/>
    <property type="match status" value="1"/>
</dbReference>
<dbReference type="GO" id="GO:0043041">
    <property type="term" value="P:amino acid activation for nonribosomal peptide biosynthetic process"/>
    <property type="evidence" value="ECO:0007669"/>
    <property type="project" value="TreeGrafter"/>
</dbReference>
<feature type="domain" description="AMP-dependent synthetase/ligase" evidence="3">
    <location>
        <begin position="133"/>
        <end position="459"/>
    </location>
</feature>
<evidence type="ECO:0000259" key="5">
    <source>
        <dbReference type="Pfam" id="PF13570"/>
    </source>
</evidence>
<keyword evidence="7" id="KW-1185">Reference proteome</keyword>
<dbReference type="GO" id="GO:0106290">
    <property type="term" value="F:trans-cinnamate-CoA ligase activity"/>
    <property type="evidence" value="ECO:0007669"/>
    <property type="project" value="UniProtKB-ARBA"/>
</dbReference>
<evidence type="ECO:0000259" key="4">
    <source>
        <dbReference type="Pfam" id="PF13193"/>
    </source>
</evidence>
<dbReference type="SUPFAM" id="SSF56801">
    <property type="entry name" value="Acetyl-CoA synthetase-like"/>
    <property type="match status" value="1"/>
</dbReference>
<dbReference type="PROSITE" id="PS00455">
    <property type="entry name" value="AMP_BINDING"/>
    <property type="match status" value="1"/>
</dbReference>
<dbReference type="Pfam" id="PF13570">
    <property type="entry name" value="Beta-prop_ACSF4"/>
    <property type="match status" value="1"/>
</dbReference>
<dbReference type="InterPro" id="IPR020845">
    <property type="entry name" value="AMP-binding_CS"/>
</dbReference>
<dbReference type="OrthoDB" id="8068875at2759"/>
<dbReference type="InterPro" id="IPR011047">
    <property type="entry name" value="Quinoprotein_ADH-like_sf"/>
</dbReference>
<dbReference type="InterPro" id="IPR018391">
    <property type="entry name" value="PQQ_b-propeller_rpt"/>
</dbReference>
<dbReference type="InterPro" id="IPR052091">
    <property type="entry name" value="Beta-ala_Activ/Resist"/>
</dbReference>
<dbReference type="Gene3D" id="3.40.50.12780">
    <property type="entry name" value="N-terminal domain of ligase-like"/>
    <property type="match status" value="1"/>
</dbReference>
<dbReference type="AlphaFoldDB" id="A0A835V909"/>
<gene>
    <name evidence="6" type="ORF">HPP92_005377</name>
</gene>
<dbReference type="Proteomes" id="UP000636800">
    <property type="component" value="Chromosome 2"/>
</dbReference>
<feature type="domain" description="AMP-binding enzyme C-terminal" evidence="4">
    <location>
        <begin position="512"/>
        <end position="602"/>
    </location>
</feature>
<dbReference type="InterPro" id="IPR002372">
    <property type="entry name" value="PQQ_rpt_dom"/>
</dbReference>
<evidence type="ECO:0000259" key="3">
    <source>
        <dbReference type="Pfam" id="PF00501"/>
    </source>
</evidence>
<comment type="catalytic activity">
    <reaction evidence="2">
        <text>(E)-4-coumarate + ATP + CoA = (E)-4-coumaroyl-CoA + AMP + diphosphate</text>
        <dbReference type="Rhea" id="RHEA:19641"/>
        <dbReference type="ChEBI" id="CHEBI:12876"/>
        <dbReference type="ChEBI" id="CHEBI:30616"/>
        <dbReference type="ChEBI" id="CHEBI:33019"/>
        <dbReference type="ChEBI" id="CHEBI:57287"/>
        <dbReference type="ChEBI" id="CHEBI:85008"/>
        <dbReference type="ChEBI" id="CHEBI:456215"/>
        <dbReference type="EC" id="6.2.1.12"/>
    </reaction>
    <physiologicalReaction direction="left-to-right" evidence="2">
        <dbReference type="Rhea" id="RHEA:19642"/>
    </physiologicalReaction>
</comment>
<organism evidence="6 7">
    <name type="scientific">Vanilla planifolia</name>
    <name type="common">Vanilla</name>
    <dbReference type="NCBI Taxonomy" id="51239"/>
    <lineage>
        <taxon>Eukaryota</taxon>
        <taxon>Viridiplantae</taxon>
        <taxon>Streptophyta</taxon>
        <taxon>Embryophyta</taxon>
        <taxon>Tracheophyta</taxon>
        <taxon>Spermatophyta</taxon>
        <taxon>Magnoliopsida</taxon>
        <taxon>Liliopsida</taxon>
        <taxon>Asparagales</taxon>
        <taxon>Orchidaceae</taxon>
        <taxon>Vanilloideae</taxon>
        <taxon>Vanilleae</taxon>
        <taxon>Vanilla</taxon>
    </lineage>
</organism>
<dbReference type="InterPro" id="IPR042099">
    <property type="entry name" value="ANL_N_sf"/>
</dbReference>
<dbReference type="Pfam" id="PF00501">
    <property type="entry name" value="AMP-binding"/>
    <property type="match status" value="1"/>
</dbReference>
<dbReference type="EC" id="6.2.1.12" evidence="1"/>
<dbReference type="InterPro" id="IPR015943">
    <property type="entry name" value="WD40/YVTN_repeat-like_dom_sf"/>
</dbReference>
<comment type="caution">
    <text evidence="6">The sequence shown here is derived from an EMBL/GenBank/DDBJ whole genome shotgun (WGS) entry which is preliminary data.</text>
</comment>
<evidence type="ECO:0000313" key="7">
    <source>
        <dbReference type="Proteomes" id="UP000636800"/>
    </source>
</evidence>
<dbReference type="InterPro" id="IPR000873">
    <property type="entry name" value="AMP-dep_synth/lig_dom"/>
</dbReference>
<dbReference type="Gene3D" id="2.130.10.10">
    <property type="entry name" value="YVTN repeat-like/Quinoprotein amine dehydrogenase"/>
    <property type="match status" value="2"/>
</dbReference>
<evidence type="ECO:0000313" key="6">
    <source>
        <dbReference type="EMBL" id="KAG0491979.1"/>
    </source>
</evidence>
<protein>
    <recommendedName>
        <fullName evidence="1">4-coumarate--CoA ligase</fullName>
        <ecNumber evidence="1">6.2.1.12</ecNumber>
    </recommendedName>
</protein>
<dbReference type="CDD" id="cd05930">
    <property type="entry name" value="A_NRPS"/>
    <property type="match status" value="1"/>
</dbReference>
<dbReference type="Gene3D" id="3.30.300.30">
    <property type="match status" value="1"/>
</dbReference>
<reference evidence="6 7" key="1">
    <citation type="journal article" date="2020" name="Nat. Food">
        <title>A phased Vanilla planifolia genome enables genetic improvement of flavour and production.</title>
        <authorList>
            <person name="Hasing T."/>
            <person name="Tang H."/>
            <person name="Brym M."/>
            <person name="Khazi F."/>
            <person name="Huang T."/>
            <person name="Chambers A.H."/>
        </authorList>
    </citation>
    <scope>NUCLEOTIDE SEQUENCE [LARGE SCALE GENOMIC DNA]</scope>
    <source>
        <tissue evidence="6">Leaf</tissue>
    </source>
</reference>
<dbReference type="InterPro" id="IPR045851">
    <property type="entry name" value="AMP-bd_C_sf"/>
</dbReference>
<accession>A0A835V909</accession>
<dbReference type="SMART" id="SM00564">
    <property type="entry name" value="PQQ"/>
    <property type="match status" value="4"/>
</dbReference>
<dbReference type="Pfam" id="PF13193">
    <property type="entry name" value="AMP-binding_C"/>
    <property type="match status" value="1"/>
</dbReference>
<dbReference type="GO" id="GO:0009698">
    <property type="term" value="P:phenylpropanoid metabolic process"/>
    <property type="evidence" value="ECO:0007669"/>
    <property type="project" value="UniProtKB-ARBA"/>
</dbReference>
<dbReference type="SUPFAM" id="SSF50998">
    <property type="entry name" value="Quinoprotein alcohol dehydrogenase-like"/>
    <property type="match status" value="1"/>
</dbReference>
<feature type="domain" description="Pyrrolo-quinoline quinone repeat" evidence="5">
    <location>
        <begin position="835"/>
        <end position="1187"/>
    </location>
</feature>
<evidence type="ECO:0000256" key="2">
    <source>
        <dbReference type="ARBA" id="ARBA00034252"/>
    </source>
</evidence>
<dbReference type="InterPro" id="IPR025110">
    <property type="entry name" value="AMP-bd_C"/>
</dbReference>
<dbReference type="PANTHER" id="PTHR44394:SF1">
    <property type="entry name" value="BETA-ALANINE-ACTIVATING ENZYME"/>
    <property type="match status" value="1"/>
</dbReference>
<proteinExistence type="predicted"/>